<dbReference type="Proteomes" id="UP001181086">
    <property type="component" value="Unassembled WGS sequence"/>
</dbReference>
<dbReference type="RefSeq" id="WP_007847648.1">
    <property type="nucleotide sequence ID" value="NZ_BAABZF010000001.1"/>
</dbReference>
<dbReference type="Proteomes" id="UP000777173">
    <property type="component" value="Unassembled WGS sequence"/>
</dbReference>
<evidence type="ECO:0000313" key="13">
    <source>
        <dbReference type="Proteomes" id="UP000283678"/>
    </source>
</evidence>
<proteinExistence type="predicted"/>
<dbReference type="Proteomes" id="UP000481616">
    <property type="component" value="Unassembled WGS sequence"/>
</dbReference>
<evidence type="ECO:0000313" key="1">
    <source>
        <dbReference type="EMBL" id="KAA5323879.1"/>
    </source>
</evidence>
<dbReference type="EMBL" id="SLTU01000013">
    <property type="protein sequence ID" value="TDA70912.1"/>
    <property type="molecule type" value="Genomic_DNA"/>
</dbReference>
<evidence type="ECO:0000313" key="3">
    <source>
        <dbReference type="EMBL" id="KAA5401075.1"/>
    </source>
</evidence>
<evidence type="ECO:0000313" key="4">
    <source>
        <dbReference type="EMBL" id="MBV3125684.1"/>
    </source>
</evidence>
<dbReference type="EMBL" id="JAWDEV010000011">
    <property type="protein sequence ID" value="MDU0271241.1"/>
    <property type="molecule type" value="Genomic_DNA"/>
</dbReference>
<reference evidence="7 13" key="1">
    <citation type="submission" date="2018-08" db="EMBL/GenBank/DDBJ databases">
        <title>A genome reference for cultivated species of the human gut microbiota.</title>
        <authorList>
            <person name="Zou Y."/>
            <person name="Xue W."/>
            <person name="Luo G."/>
        </authorList>
    </citation>
    <scope>NUCLEOTIDE SEQUENCE [LARGE SCALE GENOMIC DNA]</scope>
    <source>
        <strain evidence="7 13">AF14-1AC</strain>
    </source>
</reference>
<reference evidence="8 14" key="3">
    <citation type="journal article" date="2019" name="Nat. Microbiol.">
        <title>Genomic variation and strain-specific functional adaptation in the human gut microbiome during early life.</title>
        <authorList>
            <person name="Vatanen T."/>
            <person name="Plichta D.R."/>
            <person name="Somani J."/>
            <person name="Munch P.C."/>
            <person name="Arthur T.D."/>
            <person name="Hall A.B."/>
            <person name="Rudolf S."/>
            <person name="Oakeley E.J."/>
            <person name="Ke X."/>
            <person name="Young R.A."/>
            <person name="Haiser H.J."/>
            <person name="Kolde R."/>
            <person name="Yassour M."/>
            <person name="Luopajarvi K."/>
            <person name="Siljander H."/>
            <person name="Virtanen S.M."/>
            <person name="Ilonen J."/>
            <person name="Uibo R."/>
            <person name="Tillmann V."/>
            <person name="Mokurov S."/>
            <person name="Dorshakova N."/>
            <person name="Porter J.A."/>
            <person name="McHardy A.C."/>
            <person name="Lahdesmaki H."/>
            <person name="Vlamakis H."/>
            <person name="Huttenhower C."/>
            <person name="Knip M."/>
            <person name="Xavier R.J."/>
        </authorList>
    </citation>
    <scope>NUCLEOTIDE SEQUENCE [LARGE SCALE GENOMIC DNA]</scope>
    <source>
        <strain evidence="8 14">RJX1047</strain>
    </source>
</reference>
<dbReference type="EMBL" id="CP126056">
    <property type="protein sequence ID" value="WHX10455.1"/>
    <property type="molecule type" value="Genomic_DNA"/>
</dbReference>
<evidence type="ECO:0000313" key="7">
    <source>
        <dbReference type="EMBL" id="RGV80830.1"/>
    </source>
</evidence>
<dbReference type="EMBL" id="SLTU01000015">
    <property type="protein sequence ID" value="TDA70862.1"/>
    <property type="molecule type" value="Genomic_DNA"/>
</dbReference>
<evidence type="ECO:0000313" key="17">
    <source>
        <dbReference type="Proteomes" id="UP000481700"/>
    </source>
</evidence>
<dbReference type="EMBL" id="SLTU01000005">
    <property type="protein sequence ID" value="TDA71234.1"/>
    <property type="molecule type" value="Genomic_DNA"/>
</dbReference>
<accession>A0A1Y4PBN4</accession>
<evidence type="ECO:0000313" key="14">
    <source>
        <dbReference type="Proteomes" id="UP000294527"/>
    </source>
</evidence>
<dbReference type="Proteomes" id="UP000283678">
    <property type="component" value="Unassembled WGS sequence"/>
</dbReference>
<gene>
    <name evidence="7" type="ORF">DWW04_04040</name>
    <name evidence="11" type="ORF">E1I98_13810</name>
    <name evidence="10" type="ORF">E1I98_24630</name>
    <name evidence="9" type="ORF">E1I98_26150</name>
    <name evidence="8" type="ORF">E1I98_26360</name>
    <name evidence="3" type="ORF">F2Y51_23410</name>
    <name evidence="2" type="ORF">F2Y58_23790</name>
    <name evidence="1" type="ORF">F2Z07_02190</name>
    <name evidence="4" type="ORF">KSU80_21295</name>
    <name evidence="12" type="ORF">QNN11_02745</name>
    <name evidence="5" type="ORF">RVH45_09775</name>
    <name evidence="6" type="ORF">RVH45_15380</name>
</gene>
<evidence type="ECO:0000313" key="16">
    <source>
        <dbReference type="Proteomes" id="UP000481616"/>
    </source>
</evidence>
<dbReference type="EMBL" id="JAHOAX010000041">
    <property type="protein sequence ID" value="MBV3125684.1"/>
    <property type="molecule type" value="Genomic_DNA"/>
</dbReference>
<dbReference type="EMBL" id="JAWDEV010000010">
    <property type="protein sequence ID" value="MDU0270181.1"/>
    <property type="molecule type" value="Genomic_DNA"/>
</dbReference>
<protein>
    <submittedName>
        <fullName evidence="7">Uncharacterized protein</fullName>
    </submittedName>
</protein>
<evidence type="ECO:0000313" key="2">
    <source>
        <dbReference type="EMBL" id="KAA5391413.1"/>
    </source>
</evidence>
<reference evidence="15 16" key="2">
    <citation type="journal article" date="2019" name="Nat. Med.">
        <title>A library of human gut bacterial isolates paired with longitudinal multiomics data enables mechanistic microbiome research.</title>
        <authorList>
            <person name="Poyet M."/>
            <person name="Groussin M."/>
            <person name="Gibbons S.M."/>
            <person name="Avila-Pacheco J."/>
            <person name="Jiang X."/>
            <person name="Kearney S.M."/>
            <person name="Perrotta A.R."/>
            <person name="Berdy B."/>
            <person name="Zhao S."/>
            <person name="Lieberman T.D."/>
            <person name="Swanson P.K."/>
            <person name="Smith M."/>
            <person name="Roesemann S."/>
            <person name="Alexander J.E."/>
            <person name="Rich S.A."/>
            <person name="Livny J."/>
            <person name="Vlamakis H."/>
            <person name="Clish C."/>
            <person name="Bullock K."/>
            <person name="Deik A."/>
            <person name="Scott J."/>
            <person name="Pierce K.A."/>
            <person name="Xavier R.J."/>
            <person name="Alm E.J."/>
        </authorList>
    </citation>
    <scope>NUCLEOTIDE SEQUENCE [LARGE SCALE GENOMIC DNA]</scope>
    <source>
        <strain evidence="2 16">BIOML-A1</strain>
        <strain evidence="1 17">BIOML-A25</strain>
        <strain evidence="3 15">BIOML-A4</strain>
    </source>
</reference>
<dbReference type="Proteomes" id="UP001177934">
    <property type="component" value="Chromosome"/>
</dbReference>
<name>A0A1Y4PBN4_9BACT</name>
<dbReference type="EMBL" id="VVYY01000044">
    <property type="protein sequence ID" value="KAA5391413.1"/>
    <property type="molecule type" value="Genomic_DNA"/>
</dbReference>
<dbReference type="AlphaFoldDB" id="A0A1Y4PBN4"/>
<organism evidence="7 13">
    <name type="scientific">Phocaeicola dorei</name>
    <dbReference type="NCBI Taxonomy" id="357276"/>
    <lineage>
        <taxon>Bacteria</taxon>
        <taxon>Pseudomonadati</taxon>
        <taxon>Bacteroidota</taxon>
        <taxon>Bacteroidia</taxon>
        <taxon>Bacteroidales</taxon>
        <taxon>Bacteroidaceae</taxon>
        <taxon>Phocaeicola</taxon>
    </lineage>
</organism>
<evidence type="ECO:0000313" key="11">
    <source>
        <dbReference type="EMBL" id="TDA72530.1"/>
    </source>
</evidence>
<dbReference type="EMBL" id="QRZL01000002">
    <property type="protein sequence ID" value="RGV80830.1"/>
    <property type="molecule type" value="Genomic_DNA"/>
</dbReference>
<evidence type="ECO:0000313" key="8">
    <source>
        <dbReference type="EMBL" id="TDA70862.1"/>
    </source>
</evidence>
<evidence type="ECO:0000313" key="5">
    <source>
        <dbReference type="EMBL" id="MDU0270181.1"/>
    </source>
</evidence>
<dbReference type="Proteomes" id="UP000294527">
    <property type="component" value="Unassembled WGS sequence"/>
</dbReference>
<dbReference type="EMBL" id="VVZV01000002">
    <property type="protein sequence ID" value="KAA5323879.1"/>
    <property type="molecule type" value="Genomic_DNA"/>
</dbReference>
<dbReference type="EMBL" id="VVZA01000043">
    <property type="protein sequence ID" value="KAA5401075.1"/>
    <property type="molecule type" value="Genomic_DNA"/>
</dbReference>
<evidence type="ECO:0000313" key="6">
    <source>
        <dbReference type="EMBL" id="MDU0271241.1"/>
    </source>
</evidence>
<dbReference type="Proteomes" id="UP000441162">
    <property type="component" value="Unassembled WGS sequence"/>
</dbReference>
<dbReference type="Proteomes" id="UP000481700">
    <property type="component" value="Unassembled WGS sequence"/>
</dbReference>
<evidence type="ECO:0000313" key="15">
    <source>
        <dbReference type="Proteomes" id="UP000441162"/>
    </source>
</evidence>
<dbReference type="EMBL" id="SLTU01000002">
    <property type="protein sequence ID" value="TDA72530.1"/>
    <property type="molecule type" value="Genomic_DNA"/>
</dbReference>
<sequence>MIICLLACRDSEILLILNGSAIKAGCFFLPFIYRRNTLPIGVPAMKGHPVIAFSFSFPTVLSHLSVKGYKHTAETGVRGSNFNLNQLIVCMS</sequence>
<evidence type="ECO:0000313" key="9">
    <source>
        <dbReference type="EMBL" id="TDA70912.1"/>
    </source>
</evidence>
<evidence type="ECO:0000313" key="10">
    <source>
        <dbReference type="EMBL" id="TDA71234.1"/>
    </source>
</evidence>
<reference evidence="4" key="4">
    <citation type="submission" date="2021-06" db="EMBL/GenBank/DDBJ databases">
        <title>Collection of gut derived symbiotic bacterial strains cultured from healthy donors.</title>
        <authorList>
            <person name="Lin H."/>
            <person name="Littmann E."/>
            <person name="Pamer E.G."/>
        </authorList>
    </citation>
    <scope>NUCLEOTIDE SEQUENCE</scope>
    <source>
        <strain evidence="4">MSK.5.10</strain>
    </source>
</reference>
<evidence type="ECO:0000313" key="12">
    <source>
        <dbReference type="EMBL" id="WHX10455.1"/>
    </source>
</evidence>
<reference evidence="12" key="5">
    <citation type="journal article" date="2023" name="Nat. Commun.">
        <title>Identification of a novel Human Milk Oligosaccharides utilization cluster in the infant gut commensal Bacteroides dorei.</title>
        <authorList>
            <person name="Kijner S."/>
            <person name="Ennis D."/>
            <person name="Shmorak S."/>
            <person name="Florentin A."/>
            <person name="Yassour M."/>
        </authorList>
    </citation>
    <scope>NUCLEOTIDE SEQUENCE</scope>
    <source>
        <strain evidence="12">2</strain>
    </source>
</reference>
<reference evidence="5" key="6">
    <citation type="submission" date="2023-10" db="EMBL/GenBank/DDBJ databases">
        <title>Genome of Potential pathogenic bacteria in Crohn's disease.</title>
        <authorList>
            <person name="Rodriguez-Palacios A."/>
        </authorList>
    </citation>
    <scope>NUCLEOTIDE SEQUENCE</scope>
    <source>
        <strain evidence="5">CavFT-hAR62</strain>
    </source>
</reference>